<evidence type="ECO:0000256" key="4">
    <source>
        <dbReference type="ARBA" id="ARBA00023242"/>
    </source>
</evidence>
<feature type="coiled-coil region" evidence="5">
    <location>
        <begin position="115"/>
        <end position="142"/>
    </location>
</feature>
<keyword evidence="3" id="KW-0804">Transcription</keyword>
<dbReference type="GO" id="GO:0046983">
    <property type="term" value="F:protein dimerization activity"/>
    <property type="evidence" value="ECO:0007669"/>
    <property type="project" value="InterPro"/>
</dbReference>
<comment type="subcellular location">
    <subcellularLocation>
        <location evidence="1">Nucleus</location>
    </subcellularLocation>
</comment>
<dbReference type="Pfam" id="PF00010">
    <property type="entry name" value="HLH"/>
    <property type="match status" value="1"/>
</dbReference>
<dbReference type="GO" id="GO:0009960">
    <property type="term" value="P:endosperm development"/>
    <property type="evidence" value="ECO:0007669"/>
    <property type="project" value="InterPro"/>
</dbReference>
<dbReference type="InterPro" id="IPR036638">
    <property type="entry name" value="HLH_DNA-bd_sf"/>
</dbReference>
<dbReference type="AlphaFoldDB" id="A0A0H3YC60"/>
<keyword evidence="4" id="KW-0539">Nucleus</keyword>
<dbReference type="PANTHER" id="PTHR46772">
    <property type="entry name" value="BHLH DOMAIN-CONTAINING PROTEIN"/>
    <property type="match status" value="1"/>
</dbReference>
<organism evidence="8">
    <name type="scientific">Salvia miltiorrhiza</name>
    <name type="common">Chinese sage</name>
    <dbReference type="NCBI Taxonomy" id="226208"/>
    <lineage>
        <taxon>Eukaryota</taxon>
        <taxon>Viridiplantae</taxon>
        <taxon>Streptophyta</taxon>
        <taxon>Embryophyta</taxon>
        <taxon>Tracheophyta</taxon>
        <taxon>Spermatophyta</taxon>
        <taxon>Magnoliopsida</taxon>
        <taxon>eudicotyledons</taxon>
        <taxon>Gunneridae</taxon>
        <taxon>Pentapetalae</taxon>
        <taxon>asterids</taxon>
        <taxon>lamiids</taxon>
        <taxon>Lamiales</taxon>
        <taxon>Lamiaceae</taxon>
        <taxon>Nepetoideae</taxon>
        <taxon>Mentheae</taxon>
        <taxon>Salviinae</taxon>
        <taxon>Salvia</taxon>
        <taxon>Salvia incertae sedis</taxon>
    </lineage>
</organism>
<evidence type="ECO:0000256" key="3">
    <source>
        <dbReference type="ARBA" id="ARBA00023163"/>
    </source>
</evidence>
<dbReference type="GO" id="GO:0005634">
    <property type="term" value="C:nucleus"/>
    <property type="evidence" value="ECO:0007669"/>
    <property type="project" value="UniProtKB-SubCell"/>
</dbReference>
<sequence length="271" mass="30401">MVEEAEHDSSLLWNDDQSWAFPVLPVHDNGGKLLIDGGKILLSEGTAVSEQAANDKGKKRSGCGSGESDDHDHDHDHELHIWTERERRKKMRNMFATLHSLIPHLHPRADKSSIVDEAVIHIKNMQQTLEDLEKQKEEKLKGGQSREAFLAEQGSTSQSQLQPNANANANGFFFKTWTSPNVVMNVCGNDAHFNIVCSPIKPGLMTYVVFLMDKYNLHLVSAHVASDPTARTYMLHTRANGIPQQFPEAASFLVEETYKQTATELMLWINS</sequence>
<evidence type="ECO:0000256" key="2">
    <source>
        <dbReference type="ARBA" id="ARBA00023015"/>
    </source>
</evidence>
<dbReference type="InterPro" id="IPR045239">
    <property type="entry name" value="bHLH95_bHLH"/>
</dbReference>
<dbReference type="SUPFAM" id="SSF47459">
    <property type="entry name" value="HLH, helix-loop-helix DNA-binding domain"/>
    <property type="match status" value="1"/>
</dbReference>
<feature type="domain" description="BHLH" evidence="7">
    <location>
        <begin position="75"/>
        <end position="125"/>
    </location>
</feature>
<evidence type="ECO:0000256" key="6">
    <source>
        <dbReference type="SAM" id="MobiDB-lite"/>
    </source>
</evidence>
<accession>A0A0H3YC60</accession>
<dbReference type="EMBL" id="KP257520">
    <property type="protein sequence ID" value="AKN09622.1"/>
    <property type="molecule type" value="mRNA"/>
</dbReference>
<dbReference type="GO" id="GO:0003700">
    <property type="term" value="F:DNA-binding transcription factor activity"/>
    <property type="evidence" value="ECO:0007669"/>
    <property type="project" value="InterPro"/>
</dbReference>
<dbReference type="PROSITE" id="PS50888">
    <property type="entry name" value="BHLH"/>
    <property type="match status" value="1"/>
</dbReference>
<proteinExistence type="evidence at transcript level"/>
<dbReference type="SMART" id="SM00353">
    <property type="entry name" value="HLH"/>
    <property type="match status" value="1"/>
</dbReference>
<evidence type="ECO:0000256" key="5">
    <source>
        <dbReference type="SAM" id="Coils"/>
    </source>
</evidence>
<dbReference type="Gene3D" id="4.10.280.10">
    <property type="entry name" value="Helix-loop-helix DNA-binding domain"/>
    <property type="match status" value="1"/>
</dbReference>
<name>A0A0H3YC60_SALMI</name>
<keyword evidence="5" id="KW-0175">Coiled coil</keyword>
<reference evidence="8" key="1">
    <citation type="submission" date="2014-12" db="EMBL/GenBank/DDBJ databases">
        <title>Genome-wide characterization and analysis of bHLH transcription factors related to tanshinones biosynthesis in Salvia miltiorrhiza.</title>
        <authorList>
            <person name="Zhang X."/>
            <person name="Song J."/>
        </authorList>
    </citation>
    <scope>NUCLEOTIDE SEQUENCE</scope>
</reference>
<dbReference type="PANTHER" id="PTHR46772:SF8">
    <property type="entry name" value="TRANSCRIPTION FACTOR BHLH95"/>
    <property type="match status" value="1"/>
</dbReference>
<protein>
    <submittedName>
        <fullName evidence="8">Basic helix-loop-helix transcription factor</fullName>
    </submittedName>
</protein>
<dbReference type="InterPro" id="IPR044278">
    <property type="entry name" value="BHLH95-like"/>
</dbReference>
<evidence type="ECO:0000313" key="8">
    <source>
        <dbReference type="EMBL" id="AKN09622.1"/>
    </source>
</evidence>
<evidence type="ECO:0000256" key="1">
    <source>
        <dbReference type="ARBA" id="ARBA00004123"/>
    </source>
</evidence>
<feature type="region of interest" description="Disordered" evidence="6">
    <location>
        <begin position="49"/>
        <end position="76"/>
    </location>
</feature>
<keyword evidence="2" id="KW-0805">Transcription regulation</keyword>
<evidence type="ECO:0000259" key="7">
    <source>
        <dbReference type="PROSITE" id="PS50888"/>
    </source>
</evidence>
<dbReference type="CDD" id="cd11393">
    <property type="entry name" value="bHLH_AtbHLH_like"/>
    <property type="match status" value="1"/>
</dbReference>
<dbReference type="InterPro" id="IPR011598">
    <property type="entry name" value="bHLH_dom"/>
</dbReference>